<evidence type="ECO:0000256" key="1">
    <source>
        <dbReference type="SAM" id="MobiDB-lite"/>
    </source>
</evidence>
<protein>
    <submittedName>
        <fullName evidence="2">Uncharacterized protein</fullName>
    </submittedName>
</protein>
<comment type="caution">
    <text evidence="2">The sequence shown here is derived from an EMBL/GenBank/DDBJ whole genome shotgun (WGS) entry which is preliminary data.</text>
</comment>
<accession>A0ABR3GX01</accession>
<name>A0ABR3GX01_9PEZI</name>
<sequence length="267" mass="30154">MEPDTANRPSADKYLHETPLEKWGIVDYLDSYPTLPFNDLCSSWVKALSSLGDSAQSDKREKAASLLKGYKEGNDGHLAREWRDRLKVSPGSVLIQNSFNNSSIQLNGLPGLVTSSSDFARPPQKRTNKKKRKRCSDTQGNDPKISFIARFSECYRAMSDDRKWRIPSGVFLEDILYERFKDQQVELAVHSWVVDTCDSRVESCFDPDDWKAICDQIPPLPETDPLLVQSMRRFMDVSEWSIFFTGGPPLILPNVAAKSGRASGRCV</sequence>
<feature type="region of interest" description="Disordered" evidence="1">
    <location>
        <begin position="114"/>
        <end position="141"/>
    </location>
</feature>
<dbReference type="Proteomes" id="UP001447188">
    <property type="component" value="Unassembled WGS sequence"/>
</dbReference>
<organism evidence="2 3">
    <name type="scientific">Discina gigas</name>
    <dbReference type="NCBI Taxonomy" id="1032678"/>
    <lineage>
        <taxon>Eukaryota</taxon>
        <taxon>Fungi</taxon>
        <taxon>Dikarya</taxon>
        <taxon>Ascomycota</taxon>
        <taxon>Pezizomycotina</taxon>
        <taxon>Pezizomycetes</taxon>
        <taxon>Pezizales</taxon>
        <taxon>Discinaceae</taxon>
        <taxon>Discina</taxon>
    </lineage>
</organism>
<evidence type="ECO:0000313" key="2">
    <source>
        <dbReference type="EMBL" id="KAL0640404.1"/>
    </source>
</evidence>
<evidence type="ECO:0000313" key="3">
    <source>
        <dbReference type="Proteomes" id="UP001447188"/>
    </source>
</evidence>
<reference evidence="2 3" key="1">
    <citation type="submission" date="2024-02" db="EMBL/GenBank/DDBJ databases">
        <title>Discinaceae phylogenomics.</title>
        <authorList>
            <person name="Dirks A.C."/>
            <person name="James T.Y."/>
        </authorList>
    </citation>
    <scope>NUCLEOTIDE SEQUENCE [LARGE SCALE GENOMIC DNA]</scope>
    <source>
        <strain evidence="2 3">ACD0624</strain>
    </source>
</reference>
<proteinExistence type="predicted"/>
<gene>
    <name evidence="2" type="ORF">Q9L58_000371</name>
</gene>
<keyword evidence="3" id="KW-1185">Reference proteome</keyword>
<feature type="compositionally biased region" description="Basic residues" evidence="1">
    <location>
        <begin position="123"/>
        <end position="134"/>
    </location>
</feature>
<dbReference type="EMBL" id="JBBBZM010000003">
    <property type="protein sequence ID" value="KAL0640404.1"/>
    <property type="molecule type" value="Genomic_DNA"/>
</dbReference>